<feature type="domain" description="Histidine kinase" evidence="9">
    <location>
        <begin position="430"/>
        <end position="651"/>
    </location>
</feature>
<dbReference type="SUPFAM" id="SSF47384">
    <property type="entry name" value="Homodimeric domain of signal transducing histidine kinase"/>
    <property type="match status" value="1"/>
</dbReference>
<evidence type="ECO:0000259" key="10">
    <source>
        <dbReference type="PROSITE" id="PS50110"/>
    </source>
</evidence>
<dbReference type="InterPro" id="IPR004358">
    <property type="entry name" value="Sig_transdc_His_kin-like_C"/>
</dbReference>
<keyword evidence="14" id="KW-1185">Reference proteome</keyword>
<dbReference type="Gene3D" id="3.30.450.40">
    <property type="match status" value="1"/>
</dbReference>
<dbReference type="Gene3D" id="3.40.50.2300">
    <property type="match status" value="3"/>
</dbReference>
<evidence type="ECO:0000256" key="6">
    <source>
        <dbReference type="ARBA" id="ARBA00023012"/>
    </source>
</evidence>
<dbReference type="CDD" id="cd00130">
    <property type="entry name" value="PAS"/>
    <property type="match status" value="1"/>
</dbReference>
<dbReference type="InterPro" id="IPR001789">
    <property type="entry name" value="Sig_transdc_resp-reg_receiver"/>
</dbReference>
<dbReference type="InterPro" id="IPR035965">
    <property type="entry name" value="PAS-like_dom_sf"/>
</dbReference>
<dbReference type="EC" id="2.7.13.3" evidence="2"/>
<dbReference type="InterPro" id="IPR000014">
    <property type="entry name" value="PAS"/>
</dbReference>
<sequence>MSDLRHTLLFVDDEADVLDILSRMFQRRYRVLTAPHGRAALEVLRTESVDVLVTDQRMPEMTGIDLVNAARAEGMDVTTLLLTAYTDPQDIIAAINQGQVYRYVTKPWDVNDLLITVKNAVEFAQLKKDKEKLIRQLHQRVEALFVLYEVSRASANDPASYDAIIDRVLTAVARVLPYDCGAALIAPDGQRGATLRLRCVGNVGEEALLGVKESMLGAYRKSSGLTLPEDRVITRVTGTTTKESGSPVVYPNQLTVNLTAAGKPVGMLSLFSHRADAFTEDDGLLLDVLANQTADAIQSLRSAEEEARHRMERMVASMADGVVLTDEKNDIVVMNPAARRILRAGEEGQGPSNRLLEERLGFQPFQLVRNLEYSGHQVLREDVKLFERTVQTTVTPVNDARGTLRGVCVVLRDITDQKRLEERKDTFVSMVSHELRTPLTSITGALDLVLNRMAGDINERQHRYLSLAKDSAEKLNSIVDDLLDLSKYAQGRLKMSFERIYLEELVQRVVEKYGPAFAEKRIRVVPQLPQHPLRAMVDPNRVNQVLNNLLNNAVKFTPEGGEVRVELRATSSLPGYVVLSCWNSGDPIPEESLERIFDRFEQARTQANRTVRGTGLGLPICRNIVEAHGGRIWSEPSHDGVRFIAVLPTEPPQDVLSQATVDTLLPSPQPIRADSRGKVLIIEGEPEVGHIMKALLGARGYRVRLAASGEEGIAAARNLHPDVVLVSVRLPDVGVDGLRLAEILRHDPETRRSPLLLSSAFDERQRAFRAGADAFLVRPLAGDKLLATVDSLARGRAGAQHGRVLVVDDDVKIAFICREVLEGLGFEVDVANSVEEGRRSLRERRPDAVLLDVTLPDGDGFAFLEEIKAERASGHISVIFISARTETSSKVRALKLGGDDYITKPFDALELGARVESMLRRKEQELSSSPTTQLPGSTAIEREVQRRLGARQPFAFCYLDLDNLKAYNDYYGFAKADGVVRQTGDLMREVFQKEGAVGDFLGHVAGDDFVFITSVESVDRVCQRAIEEFDRIIPLYYDRQDRERGHIEAEDRFGEKRHFPIMSVSVVAVMTDGVAHDHAELARRAADMKKRAKAIAGSVFLRSDLERVVRSVTG</sequence>
<dbReference type="CDD" id="cd17569">
    <property type="entry name" value="REC_HupR-like"/>
    <property type="match status" value="1"/>
</dbReference>
<feature type="modified residue" description="4-aspartylphosphate" evidence="8">
    <location>
        <position position="55"/>
    </location>
</feature>
<evidence type="ECO:0000259" key="11">
    <source>
        <dbReference type="PROSITE" id="PS50113"/>
    </source>
</evidence>
<feature type="domain" description="Response regulatory" evidence="10">
    <location>
        <begin position="803"/>
        <end position="919"/>
    </location>
</feature>
<dbReference type="InterPro" id="IPR003661">
    <property type="entry name" value="HisK_dim/P_dom"/>
</dbReference>
<gene>
    <name evidence="13" type="ORF">D7W81_18380</name>
</gene>
<organism evidence="13 14">
    <name type="scientific">Corallococcus aberystwythensis</name>
    <dbReference type="NCBI Taxonomy" id="2316722"/>
    <lineage>
        <taxon>Bacteria</taxon>
        <taxon>Pseudomonadati</taxon>
        <taxon>Myxococcota</taxon>
        <taxon>Myxococcia</taxon>
        <taxon>Myxococcales</taxon>
        <taxon>Cystobacterineae</taxon>
        <taxon>Myxococcaceae</taxon>
        <taxon>Corallococcus</taxon>
    </lineage>
</organism>
<comment type="catalytic activity">
    <reaction evidence="1">
        <text>ATP + protein L-histidine = ADP + protein N-phospho-L-histidine.</text>
        <dbReference type="EC" id="2.7.13.3"/>
    </reaction>
</comment>
<dbReference type="Pfam" id="PF00072">
    <property type="entry name" value="Response_reg"/>
    <property type="match status" value="3"/>
</dbReference>
<dbReference type="Pfam" id="PF00989">
    <property type="entry name" value="PAS"/>
    <property type="match status" value="1"/>
</dbReference>
<dbReference type="PROSITE" id="PS50113">
    <property type="entry name" value="PAC"/>
    <property type="match status" value="1"/>
</dbReference>
<dbReference type="GO" id="GO:0006355">
    <property type="term" value="P:regulation of DNA-templated transcription"/>
    <property type="evidence" value="ECO:0007669"/>
    <property type="project" value="InterPro"/>
</dbReference>
<evidence type="ECO:0000313" key="13">
    <source>
        <dbReference type="EMBL" id="RKH64521.1"/>
    </source>
</evidence>
<dbReference type="NCBIfam" id="TIGR00229">
    <property type="entry name" value="sensory_box"/>
    <property type="match status" value="1"/>
</dbReference>
<evidence type="ECO:0000256" key="5">
    <source>
        <dbReference type="ARBA" id="ARBA00022777"/>
    </source>
</evidence>
<dbReference type="InterPro" id="IPR005467">
    <property type="entry name" value="His_kinase_dom"/>
</dbReference>
<dbReference type="SMART" id="SM00267">
    <property type="entry name" value="GGDEF"/>
    <property type="match status" value="1"/>
</dbReference>
<dbReference type="InterPro" id="IPR011006">
    <property type="entry name" value="CheY-like_superfamily"/>
</dbReference>
<evidence type="ECO:0000256" key="2">
    <source>
        <dbReference type="ARBA" id="ARBA00012438"/>
    </source>
</evidence>
<dbReference type="SMART" id="SM00388">
    <property type="entry name" value="HisKA"/>
    <property type="match status" value="1"/>
</dbReference>
<comment type="caution">
    <text evidence="13">The sequence shown here is derived from an EMBL/GenBank/DDBJ whole genome shotgun (WGS) entry which is preliminary data.</text>
</comment>
<evidence type="ECO:0000256" key="7">
    <source>
        <dbReference type="ARBA" id="ARBA00023136"/>
    </source>
</evidence>
<dbReference type="FunFam" id="3.30.565.10:FF:000006">
    <property type="entry name" value="Sensor histidine kinase WalK"/>
    <property type="match status" value="1"/>
</dbReference>
<dbReference type="InterPro" id="IPR036890">
    <property type="entry name" value="HATPase_C_sf"/>
</dbReference>
<name>A0A3A8QAC2_9BACT</name>
<dbReference type="PROSITE" id="PS50110">
    <property type="entry name" value="RESPONSE_REGULATORY"/>
    <property type="match status" value="3"/>
</dbReference>
<keyword evidence="3 8" id="KW-0597">Phosphoprotein</keyword>
<dbReference type="PROSITE" id="PS50109">
    <property type="entry name" value="HIS_KIN"/>
    <property type="match status" value="1"/>
</dbReference>
<feature type="domain" description="PAC" evidence="11">
    <location>
        <begin position="369"/>
        <end position="426"/>
    </location>
</feature>
<dbReference type="PRINTS" id="PR00344">
    <property type="entry name" value="BCTRLSENSOR"/>
</dbReference>
<dbReference type="Gene3D" id="3.30.70.270">
    <property type="match status" value="1"/>
</dbReference>
<comment type="caution">
    <text evidence="8">Lacks conserved residue(s) required for the propagation of feature annotation.</text>
</comment>
<dbReference type="InterPro" id="IPR000160">
    <property type="entry name" value="GGDEF_dom"/>
</dbReference>
<dbReference type="EMBL" id="RAWK01000104">
    <property type="protein sequence ID" value="RKH64521.1"/>
    <property type="molecule type" value="Genomic_DNA"/>
</dbReference>
<dbReference type="PANTHER" id="PTHR43547:SF2">
    <property type="entry name" value="HYBRID SIGNAL TRANSDUCTION HISTIDINE KINASE C"/>
    <property type="match status" value="1"/>
</dbReference>
<evidence type="ECO:0000259" key="9">
    <source>
        <dbReference type="PROSITE" id="PS50109"/>
    </source>
</evidence>
<dbReference type="FunFam" id="1.10.287.130:FF:000001">
    <property type="entry name" value="Two-component sensor histidine kinase"/>
    <property type="match status" value="1"/>
</dbReference>
<dbReference type="Proteomes" id="UP000267003">
    <property type="component" value="Unassembled WGS sequence"/>
</dbReference>
<protein>
    <recommendedName>
        <fullName evidence="2">histidine kinase</fullName>
        <ecNumber evidence="2">2.7.13.3</ecNumber>
    </recommendedName>
</protein>
<evidence type="ECO:0000256" key="4">
    <source>
        <dbReference type="ARBA" id="ARBA00022679"/>
    </source>
</evidence>
<evidence type="ECO:0000259" key="12">
    <source>
        <dbReference type="PROSITE" id="PS50887"/>
    </source>
</evidence>
<dbReference type="InterPro" id="IPR029787">
    <property type="entry name" value="Nucleotide_cyclase"/>
</dbReference>
<feature type="modified residue" description="4-aspartylphosphate" evidence="8">
    <location>
        <position position="852"/>
    </location>
</feature>
<dbReference type="Gene3D" id="3.30.450.20">
    <property type="entry name" value="PAS domain"/>
    <property type="match status" value="1"/>
</dbReference>
<keyword evidence="6" id="KW-0902">Two-component regulatory system</keyword>
<dbReference type="SMART" id="SM00448">
    <property type="entry name" value="REC"/>
    <property type="match status" value="3"/>
</dbReference>
<accession>A0A3A8QAC2</accession>
<evidence type="ECO:0000256" key="8">
    <source>
        <dbReference type="PROSITE-ProRule" id="PRU00169"/>
    </source>
</evidence>
<dbReference type="PANTHER" id="PTHR43547">
    <property type="entry name" value="TWO-COMPONENT HISTIDINE KINASE"/>
    <property type="match status" value="1"/>
</dbReference>
<dbReference type="CDD" id="cd17574">
    <property type="entry name" value="REC_OmpR"/>
    <property type="match status" value="1"/>
</dbReference>
<dbReference type="SUPFAM" id="SSF55785">
    <property type="entry name" value="PYP-like sensor domain (PAS domain)"/>
    <property type="match status" value="1"/>
</dbReference>
<evidence type="ECO:0000256" key="1">
    <source>
        <dbReference type="ARBA" id="ARBA00000085"/>
    </source>
</evidence>
<dbReference type="SUPFAM" id="SSF55874">
    <property type="entry name" value="ATPase domain of HSP90 chaperone/DNA topoisomerase II/histidine kinase"/>
    <property type="match status" value="1"/>
</dbReference>
<keyword evidence="4" id="KW-0808">Transferase</keyword>
<dbReference type="InterPro" id="IPR013767">
    <property type="entry name" value="PAS_fold"/>
</dbReference>
<dbReference type="Gene3D" id="1.10.287.130">
    <property type="match status" value="1"/>
</dbReference>
<evidence type="ECO:0000256" key="3">
    <source>
        <dbReference type="ARBA" id="ARBA00022553"/>
    </source>
</evidence>
<dbReference type="RefSeq" id="WP_120556703.1">
    <property type="nucleotide sequence ID" value="NZ_RAWK01000104.1"/>
</dbReference>
<feature type="domain" description="Response regulatory" evidence="10">
    <location>
        <begin position="678"/>
        <end position="793"/>
    </location>
</feature>
<feature type="domain" description="GGDEF" evidence="12">
    <location>
        <begin position="952"/>
        <end position="1105"/>
    </location>
</feature>
<dbReference type="Pfam" id="PF00512">
    <property type="entry name" value="HisKA"/>
    <property type="match status" value="1"/>
</dbReference>
<dbReference type="SUPFAM" id="SSF52172">
    <property type="entry name" value="CheY-like"/>
    <property type="match status" value="3"/>
</dbReference>
<dbReference type="PROSITE" id="PS50887">
    <property type="entry name" value="GGDEF"/>
    <property type="match status" value="1"/>
</dbReference>
<dbReference type="SMART" id="SM00387">
    <property type="entry name" value="HATPase_c"/>
    <property type="match status" value="1"/>
</dbReference>
<dbReference type="InterPro" id="IPR043128">
    <property type="entry name" value="Rev_trsase/Diguanyl_cyclase"/>
</dbReference>
<dbReference type="Gene3D" id="3.30.565.10">
    <property type="entry name" value="Histidine kinase-like ATPase, C-terminal domain"/>
    <property type="match status" value="1"/>
</dbReference>
<dbReference type="SUPFAM" id="SSF55781">
    <property type="entry name" value="GAF domain-like"/>
    <property type="match status" value="1"/>
</dbReference>
<dbReference type="SUPFAM" id="SSF55073">
    <property type="entry name" value="Nucleotide cyclase"/>
    <property type="match status" value="1"/>
</dbReference>
<dbReference type="CDD" id="cd00082">
    <property type="entry name" value="HisKA"/>
    <property type="match status" value="1"/>
</dbReference>
<dbReference type="InterPro" id="IPR000700">
    <property type="entry name" value="PAS-assoc_C"/>
</dbReference>
<dbReference type="GO" id="GO:0000155">
    <property type="term" value="F:phosphorelay sensor kinase activity"/>
    <property type="evidence" value="ECO:0007669"/>
    <property type="project" value="InterPro"/>
</dbReference>
<dbReference type="Pfam" id="PF00990">
    <property type="entry name" value="GGDEF"/>
    <property type="match status" value="1"/>
</dbReference>
<keyword evidence="7" id="KW-0472">Membrane</keyword>
<dbReference type="AlphaFoldDB" id="A0A3A8QAC2"/>
<dbReference type="Pfam" id="PF02518">
    <property type="entry name" value="HATPase_c"/>
    <property type="match status" value="1"/>
</dbReference>
<reference evidence="14" key="1">
    <citation type="submission" date="2018-09" db="EMBL/GenBank/DDBJ databases">
        <authorList>
            <person name="Livingstone P.G."/>
            <person name="Whitworth D.E."/>
        </authorList>
    </citation>
    <scope>NUCLEOTIDE SEQUENCE [LARGE SCALE GENOMIC DNA]</scope>
    <source>
        <strain evidence="14">AB050A</strain>
    </source>
</reference>
<evidence type="ECO:0000313" key="14">
    <source>
        <dbReference type="Proteomes" id="UP000267003"/>
    </source>
</evidence>
<dbReference type="InterPro" id="IPR036097">
    <property type="entry name" value="HisK_dim/P_sf"/>
</dbReference>
<keyword evidence="5" id="KW-0418">Kinase</keyword>
<dbReference type="InterPro" id="IPR003594">
    <property type="entry name" value="HATPase_dom"/>
</dbReference>
<proteinExistence type="predicted"/>
<dbReference type="OrthoDB" id="5342753at2"/>
<dbReference type="InterPro" id="IPR029016">
    <property type="entry name" value="GAF-like_dom_sf"/>
</dbReference>
<feature type="domain" description="Response regulatory" evidence="10">
    <location>
        <begin position="7"/>
        <end position="121"/>
    </location>
</feature>